<dbReference type="SUPFAM" id="SSF53850">
    <property type="entry name" value="Periplasmic binding protein-like II"/>
    <property type="match status" value="1"/>
</dbReference>
<organism evidence="4 5">
    <name type="scientific">Nonomuraea montanisoli</name>
    <dbReference type="NCBI Taxonomy" id="2741721"/>
    <lineage>
        <taxon>Bacteria</taxon>
        <taxon>Bacillati</taxon>
        <taxon>Actinomycetota</taxon>
        <taxon>Actinomycetes</taxon>
        <taxon>Streptosporangiales</taxon>
        <taxon>Streptosporangiaceae</taxon>
        <taxon>Nonomuraea</taxon>
    </lineage>
</organism>
<evidence type="ECO:0000259" key="3">
    <source>
        <dbReference type="SMART" id="SM00062"/>
    </source>
</evidence>
<reference evidence="4 5" key="1">
    <citation type="submission" date="2020-06" db="EMBL/GenBank/DDBJ databases">
        <title>Nonomuraea sp. SMC257, a novel actinomycete isolated from soil.</title>
        <authorList>
            <person name="Chanama M."/>
        </authorList>
    </citation>
    <scope>NUCLEOTIDE SEQUENCE [LARGE SCALE GENOMIC DNA]</scope>
    <source>
        <strain evidence="4 5">SMC257</strain>
    </source>
</reference>
<dbReference type="SMART" id="SM00062">
    <property type="entry name" value="PBPb"/>
    <property type="match status" value="1"/>
</dbReference>
<feature type="signal peptide" evidence="2">
    <location>
        <begin position="1"/>
        <end position="22"/>
    </location>
</feature>
<evidence type="ECO:0000313" key="5">
    <source>
        <dbReference type="Proteomes" id="UP000586042"/>
    </source>
</evidence>
<dbReference type="PANTHER" id="PTHR35936:SF17">
    <property type="entry name" value="ARGININE-BINDING EXTRACELLULAR PROTEIN ARTP"/>
    <property type="match status" value="1"/>
</dbReference>
<keyword evidence="5" id="KW-1185">Reference proteome</keyword>
<protein>
    <submittedName>
        <fullName evidence="4">ABC transporter substrate-binding protein</fullName>
    </submittedName>
</protein>
<dbReference type="Proteomes" id="UP000586042">
    <property type="component" value="Unassembled WGS sequence"/>
</dbReference>
<comment type="caution">
    <text evidence="4">The sequence shown here is derived from an EMBL/GenBank/DDBJ whole genome shotgun (WGS) entry which is preliminary data.</text>
</comment>
<feature type="chain" id="PRO_5039137847" evidence="2">
    <location>
        <begin position="23"/>
        <end position="296"/>
    </location>
</feature>
<dbReference type="RefSeq" id="WP_175593437.1">
    <property type="nucleotide sequence ID" value="NZ_JABWGN010000013.1"/>
</dbReference>
<gene>
    <name evidence="4" type="ORF">HTZ77_31905</name>
</gene>
<dbReference type="PROSITE" id="PS51257">
    <property type="entry name" value="PROKAR_LIPOPROTEIN"/>
    <property type="match status" value="1"/>
</dbReference>
<name>A0A7Y6M6T4_9ACTN</name>
<keyword evidence="1 2" id="KW-0732">Signal</keyword>
<dbReference type="Gene3D" id="3.40.190.10">
    <property type="entry name" value="Periplasmic binding protein-like II"/>
    <property type="match status" value="2"/>
</dbReference>
<dbReference type="AlphaFoldDB" id="A0A7Y6M6T4"/>
<feature type="domain" description="Solute-binding protein family 3/N-terminal" evidence="3">
    <location>
        <begin position="54"/>
        <end position="283"/>
    </location>
</feature>
<accession>A0A7Y6M6T4</accession>
<dbReference type="CDD" id="cd01004">
    <property type="entry name" value="PBP2_MidA_like"/>
    <property type="match status" value="1"/>
</dbReference>
<dbReference type="Pfam" id="PF00497">
    <property type="entry name" value="SBP_bac_3"/>
    <property type="match status" value="1"/>
</dbReference>
<proteinExistence type="predicted"/>
<dbReference type="InterPro" id="IPR001638">
    <property type="entry name" value="Solute-binding_3/MltF_N"/>
</dbReference>
<evidence type="ECO:0000256" key="2">
    <source>
        <dbReference type="SAM" id="SignalP"/>
    </source>
</evidence>
<sequence>MRFTQAATAFGLAGLLSLTACSGGDAASQAAAPAQQKSQELHDLLPDKIKKSGTLNVAAGHNYPPLVFLGTDNKSVVGLEPELMKAVGQVLGVEVTFSQASFDSLIAGVQARRYDLAIQAMLDKPERREKVTFVDYFKTSSSLLVQDKDAQAIKSLDDLCGRTAAVEQGTAQADDAEQQNKKCTGAGKPAVKVLVFPDTVGCLQAVSTGRANAFIGGTPTITYQAEQSGGRMKQVGEPYRFLPYGILVNKEDQDLAKAVQQALQKLIDNGSYAKIFAKWKMSPGALDKAVINGGES</sequence>
<dbReference type="PANTHER" id="PTHR35936">
    <property type="entry name" value="MEMBRANE-BOUND LYTIC MUREIN TRANSGLYCOSYLASE F"/>
    <property type="match status" value="1"/>
</dbReference>
<evidence type="ECO:0000256" key="1">
    <source>
        <dbReference type="ARBA" id="ARBA00022729"/>
    </source>
</evidence>
<evidence type="ECO:0000313" key="4">
    <source>
        <dbReference type="EMBL" id="NUW35990.1"/>
    </source>
</evidence>
<dbReference type="EMBL" id="JABWGN010000013">
    <property type="protein sequence ID" value="NUW35990.1"/>
    <property type="molecule type" value="Genomic_DNA"/>
</dbReference>